<gene>
    <name evidence="1" type="ORF">SAMN05443144_13313</name>
</gene>
<dbReference type="STRING" id="1194090.SAMN05443144_13313"/>
<reference evidence="1 2" key="1">
    <citation type="submission" date="2016-11" db="EMBL/GenBank/DDBJ databases">
        <authorList>
            <person name="Jaros S."/>
            <person name="Januszkiewicz K."/>
            <person name="Wedrychowicz H."/>
        </authorList>
    </citation>
    <scope>NUCLEOTIDE SEQUENCE [LARGE SCALE GENOMIC DNA]</scope>
    <source>
        <strain evidence="1 2">DSM 21986</strain>
    </source>
</reference>
<protein>
    <submittedName>
        <fullName evidence="1">Uncharacterized protein</fullName>
    </submittedName>
</protein>
<evidence type="ECO:0000313" key="1">
    <source>
        <dbReference type="EMBL" id="SHG54215.1"/>
    </source>
</evidence>
<evidence type="ECO:0000313" key="2">
    <source>
        <dbReference type="Proteomes" id="UP000184041"/>
    </source>
</evidence>
<name>A0A1M5KN83_9BACT</name>
<proteinExistence type="predicted"/>
<accession>A0A1M5KN83</accession>
<organism evidence="1 2">
    <name type="scientific">Fodinibius roseus</name>
    <dbReference type="NCBI Taxonomy" id="1194090"/>
    <lineage>
        <taxon>Bacteria</taxon>
        <taxon>Pseudomonadati</taxon>
        <taxon>Balneolota</taxon>
        <taxon>Balneolia</taxon>
        <taxon>Balneolales</taxon>
        <taxon>Balneolaceae</taxon>
        <taxon>Fodinibius</taxon>
    </lineage>
</organism>
<keyword evidence="2" id="KW-1185">Reference proteome</keyword>
<dbReference type="Proteomes" id="UP000184041">
    <property type="component" value="Unassembled WGS sequence"/>
</dbReference>
<dbReference type="AlphaFoldDB" id="A0A1M5KN83"/>
<sequence>MKRLNLVFEAFKYIRKGIGLIMVEMLLISPQGC</sequence>
<dbReference type="EMBL" id="FQUS01000033">
    <property type="protein sequence ID" value="SHG54215.1"/>
    <property type="molecule type" value="Genomic_DNA"/>
</dbReference>